<organism evidence="2 3">
    <name type="scientific">Candidatus Marithioploca araucensis</name>
    <dbReference type="NCBI Taxonomy" id="70273"/>
    <lineage>
        <taxon>Bacteria</taxon>
        <taxon>Pseudomonadati</taxon>
        <taxon>Pseudomonadota</taxon>
        <taxon>Gammaproteobacteria</taxon>
        <taxon>Thiotrichales</taxon>
        <taxon>Thiotrichaceae</taxon>
        <taxon>Candidatus Marithioploca</taxon>
    </lineage>
</organism>
<dbReference type="PANTHER" id="PTHR39327">
    <property type="match status" value="1"/>
</dbReference>
<evidence type="ECO:0008006" key="4">
    <source>
        <dbReference type="Google" id="ProtNLM"/>
    </source>
</evidence>
<keyword evidence="1" id="KW-1133">Transmembrane helix</keyword>
<name>A0ABT7VSJ2_9GAMM</name>
<keyword evidence="1" id="KW-0472">Membrane</keyword>
<evidence type="ECO:0000313" key="2">
    <source>
        <dbReference type="EMBL" id="MDM8562093.1"/>
    </source>
</evidence>
<dbReference type="InterPro" id="IPR010319">
    <property type="entry name" value="Transglutaminase-like_Cys_pept"/>
</dbReference>
<dbReference type="EMBL" id="JAUCGM010000055">
    <property type="protein sequence ID" value="MDM8562093.1"/>
    <property type="molecule type" value="Genomic_DNA"/>
</dbReference>
<proteinExistence type="predicted"/>
<keyword evidence="1" id="KW-0812">Transmembrane</keyword>
<sequence length="318" mass="35672">MSNPIMHRTRLYLISIILSFCWIETAQSNGQFLIAQVDKGIVPQTSVRSGWLPVRLAFEYQGSSYTVRLQIKSEEFNRYTQQMTRIPRPNNLVARSQLAEKGAKDLAKLTIALKQAAPNQQPETLASFTLAFVQSLPYKIDALTTPFDEAWRAPLQTLVDREIDCEDSSILYSSLLSGLGINNALIIFPSHMLVGVEGTFSGAFLRQDRKKYYFAETTGTGWAIGKTPDNYKNVTAQLLPIQSVTVSNHTLPSGNASSSAQLPHSPSDNKNHILLLVFFILSASLLLIWAWLKDKPLGSPARRRNRDDFDDDPYKDYD</sequence>
<evidence type="ECO:0000256" key="1">
    <source>
        <dbReference type="SAM" id="Phobius"/>
    </source>
</evidence>
<keyword evidence="3" id="KW-1185">Reference proteome</keyword>
<dbReference type="PANTHER" id="PTHR39327:SF1">
    <property type="entry name" value="BLR5470 PROTEIN"/>
    <property type="match status" value="1"/>
</dbReference>
<protein>
    <recommendedName>
        <fullName evidence="4">Transglutaminase domain-containing protein</fullName>
    </recommendedName>
</protein>
<reference evidence="2" key="1">
    <citation type="submission" date="2023-06" db="EMBL/GenBank/DDBJ databases">
        <title>Uncultivated large filamentous bacteria from sulfidic sediments reveal new species and different genomic features in energy metabolism and defense.</title>
        <authorList>
            <person name="Fonseca A."/>
        </authorList>
    </citation>
    <scope>NUCLEOTIDE SEQUENCE</scope>
    <source>
        <strain evidence="2">HSG4</strain>
    </source>
</reference>
<evidence type="ECO:0000313" key="3">
    <source>
        <dbReference type="Proteomes" id="UP001171945"/>
    </source>
</evidence>
<gene>
    <name evidence="2" type="ORF">QUF54_01945</name>
</gene>
<feature type="transmembrane region" description="Helical" evidence="1">
    <location>
        <begin position="273"/>
        <end position="292"/>
    </location>
</feature>
<accession>A0ABT7VSJ2</accession>
<dbReference type="Proteomes" id="UP001171945">
    <property type="component" value="Unassembled WGS sequence"/>
</dbReference>
<comment type="caution">
    <text evidence="2">The sequence shown here is derived from an EMBL/GenBank/DDBJ whole genome shotgun (WGS) entry which is preliminary data.</text>
</comment>
<dbReference type="Gene3D" id="3.10.620.30">
    <property type="match status" value="1"/>
</dbReference>